<evidence type="ECO:0000313" key="2">
    <source>
        <dbReference type="EMBL" id="MBL4932516.1"/>
    </source>
</evidence>
<keyword evidence="1" id="KW-1133">Transmembrane helix</keyword>
<reference evidence="2" key="1">
    <citation type="submission" date="2021-01" db="EMBL/GenBank/DDBJ databases">
        <title>Genome public.</title>
        <authorList>
            <person name="Liu C."/>
            <person name="Sun Q."/>
        </authorList>
    </citation>
    <scope>NUCLEOTIDE SEQUENCE</scope>
    <source>
        <strain evidence="2">YIM B02565</strain>
    </source>
</reference>
<feature type="transmembrane region" description="Helical" evidence="1">
    <location>
        <begin position="70"/>
        <end position="93"/>
    </location>
</feature>
<keyword evidence="1" id="KW-0472">Membrane</keyword>
<dbReference type="InterPro" id="IPR012156">
    <property type="entry name" value="Cold_shock_CspA"/>
</dbReference>
<keyword evidence="3" id="KW-1185">Reference proteome</keyword>
<protein>
    <submittedName>
        <fullName evidence="2">DUF1294 domain-containing protein</fullName>
    </submittedName>
</protein>
<accession>A0A937K3L3</accession>
<dbReference type="InterPro" id="IPR010718">
    <property type="entry name" value="DUF1294"/>
</dbReference>
<keyword evidence="1" id="KW-0812">Transmembrane</keyword>
<dbReference type="AlphaFoldDB" id="A0A937K3L3"/>
<organism evidence="2 3">
    <name type="scientific">Clostridium paridis</name>
    <dbReference type="NCBI Taxonomy" id="2803863"/>
    <lineage>
        <taxon>Bacteria</taxon>
        <taxon>Bacillati</taxon>
        <taxon>Bacillota</taxon>
        <taxon>Clostridia</taxon>
        <taxon>Eubacteriales</taxon>
        <taxon>Clostridiaceae</taxon>
        <taxon>Clostridium</taxon>
    </lineage>
</organism>
<name>A0A937K3L3_9CLOT</name>
<proteinExistence type="predicted"/>
<evidence type="ECO:0000313" key="3">
    <source>
        <dbReference type="Proteomes" id="UP000623681"/>
    </source>
</evidence>
<dbReference type="Proteomes" id="UP000623681">
    <property type="component" value="Unassembled WGS sequence"/>
</dbReference>
<evidence type="ECO:0000256" key="1">
    <source>
        <dbReference type="SAM" id="Phobius"/>
    </source>
</evidence>
<dbReference type="EMBL" id="JAESWA010000022">
    <property type="protein sequence ID" value="MBL4932516.1"/>
    <property type="molecule type" value="Genomic_DNA"/>
</dbReference>
<feature type="transmembrane region" description="Helical" evidence="1">
    <location>
        <begin position="6"/>
        <end position="25"/>
    </location>
</feature>
<dbReference type="GO" id="GO:0003676">
    <property type="term" value="F:nucleic acid binding"/>
    <property type="evidence" value="ECO:0007669"/>
    <property type="project" value="InterPro"/>
</dbReference>
<dbReference type="RefSeq" id="WP_202767867.1">
    <property type="nucleotide sequence ID" value="NZ_JAESWA010000022.1"/>
</dbReference>
<dbReference type="PIRSF" id="PIRSF002599">
    <property type="entry name" value="Cold_shock_A"/>
    <property type="match status" value="1"/>
</dbReference>
<comment type="caution">
    <text evidence="2">The sequence shown here is derived from an EMBL/GenBank/DDBJ whole genome shotgun (WGS) entry which is preliminary data.</text>
</comment>
<feature type="transmembrane region" description="Helical" evidence="1">
    <location>
        <begin position="45"/>
        <end position="64"/>
    </location>
</feature>
<dbReference type="Pfam" id="PF06961">
    <property type="entry name" value="DUF1294"/>
    <property type="match status" value="1"/>
</dbReference>
<sequence length="94" mass="10787">MKGINNLRELVIGYLIAINILGFFIVFKDKSAARKHKWRTKEKTLFLLALLGGSIGVFLGMQVFRHKTKHLKFVIGVPIIILFQLTLYLIFLLS</sequence>
<gene>
    <name evidence="2" type="ORF">JK634_11905</name>
</gene>